<evidence type="ECO:0000313" key="3">
    <source>
        <dbReference type="EMBL" id="MBB6545054.1"/>
    </source>
</evidence>
<dbReference type="PANTHER" id="PTHR35535">
    <property type="entry name" value="HEAT SHOCK PROTEIN HSLJ"/>
    <property type="match status" value="1"/>
</dbReference>
<gene>
    <name evidence="3" type="ORF">HNQ55_003590</name>
</gene>
<feature type="signal peptide" evidence="1">
    <location>
        <begin position="1"/>
        <end position="16"/>
    </location>
</feature>
<dbReference type="PROSITE" id="PS51257">
    <property type="entry name" value="PROKAR_LIPOPROTEIN"/>
    <property type="match status" value="1"/>
</dbReference>
<dbReference type="RefSeq" id="WP_184426711.1">
    <property type="nucleotide sequence ID" value="NZ_AP027362.1"/>
</dbReference>
<keyword evidence="1" id="KW-0732">Signal</keyword>
<dbReference type="AlphaFoldDB" id="A0A7X0TVD5"/>
<dbReference type="InterPro" id="IPR005184">
    <property type="entry name" value="DUF306_Meta_HslJ"/>
</dbReference>
<reference evidence="3 4" key="1">
    <citation type="submission" date="2020-08" db="EMBL/GenBank/DDBJ databases">
        <title>Genomic Encyclopedia of Type Strains, Phase IV (KMG-IV): sequencing the most valuable type-strain genomes for metagenomic binning, comparative biology and taxonomic classification.</title>
        <authorList>
            <person name="Goeker M."/>
        </authorList>
    </citation>
    <scope>NUCLEOTIDE SEQUENCE [LARGE SCALE GENOMIC DNA]</scope>
    <source>
        <strain evidence="3 4">DSM 26287</strain>
    </source>
</reference>
<accession>A0A7X0TVD5</accession>
<keyword evidence="3" id="KW-0346">Stress response</keyword>
<proteinExistence type="predicted"/>
<dbReference type="PANTHER" id="PTHR35535:SF1">
    <property type="entry name" value="HEAT SHOCK PROTEIN HSLJ"/>
    <property type="match status" value="1"/>
</dbReference>
<name>A0A7X0TVD5_9GAMM</name>
<protein>
    <submittedName>
        <fullName evidence="3">Heat shock protein HslJ</fullName>
    </submittedName>
</protein>
<dbReference type="EMBL" id="JACHHU010000045">
    <property type="protein sequence ID" value="MBB6545054.1"/>
    <property type="molecule type" value="Genomic_DNA"/>
</dbReference>
<dbReference type="Pfam" id="PF03724">
    <property type="entry name" value="META"/>
    <property type="match status" value="1"/>
</dbReference>
<sequence length="156" mass="17412">MNKLIFAGLISLSALLAGCQSNINTQDIEQETINTATLTSAYWKLTQLNGNAVTMQQNQDQERHMIMNADDNRLSGFSGCNSFFGEFEAEELLKGEGELKFVGVASTKRACPDSNINEQTYFNVLRDTAFYQINTNSLTLLNKHKKVIALFNAVYL</sequence>
<comment type="caution">
    <text evidence="3">The sequence shown here is derived from an EMBL/GenBank/DDBJ whole genome shotgun (WGS) entry which is preliminary data.</text>
</comment>
<evidence type="ECO:0000313" key="4">
    <source>
        <dbReference type="Proteomes" id="UP000537141"/>
    </source>
</evidence>
<evidence type="ECO:0000259" key="2">
    <source>
        <dbReference type="Pfam" id="PF03724"/>
    </source>
</evidence>
<feature type="chain" id="PRO_5030796190" evidence="1">
    <location>
        <begin position="17"/>
        <end position="156"/>
    </location>
</feature>
<organism evidence="3 4">
    <name type="scientific">Thalassotalea piscium</name>
    <dbReference type="NCBI Taxonomy" id="1230533"/>
    <lineage>
        <taxon>Bacteria</taxon>
        <taxon>Pseudomonadati</taxon>
        <taxon>Pseudomonadota</taxon>
        <taxon>Gammaproteobacteria</taxon>
        <taxon>Alteromonadales</taxon>
        <taxon>Colwelliaceae</taxon>
        <taxon>Thalassotalea</taxon>
    </lineage>
</organism>
<dbReference type="InterPro" id="IPR038670">
    <property type="entry name" value="HslJ-like_sf"/>
</dbReference>
<dbReference type="Proteomes" id="UP000537141">
    <property type="component" value="Unassembled WGS sequence"/>
</dbReference>
<dbReference type="InterPro" id="IPR053147">
    <property type="entry name" value="Hsp_HslJ-like"/>
</dbReference>
<dbReference type="Gene3D" id="2.40.128.270">
    <property type="match status" value="1"/>
</dbReference>
<feature type="domain" description="DUF306" evidence="2">
    <location>
        <begin position="36"/>
        <end position="151"/>
    </location>
</feature>
<keyword evidence="4" id="KW-1185">Reference proteome</keyword>
<evidence type="ECO:0000256" key="1">
    <source>
        <dbReference type="SAM" id="SignalP"/>
    </source>
</evidence>